<evidence type="ECO:0000313" key="5">
    <source>
        <dbReference type="EMBL" id="QBD83172.1"/>
    </source>
</evidence>
<feature type="domain" description="CdaR GGDEF-like" evidence="4">
    <location>
        <begin position="232"/>
        <end position="366"/>
    </location>
</feature>
<dbReference type="OrthoDB" id="143422at2"/>
<feature type="domain" description="GAF" evidence="2">
    <location>
        <begin position="64"/>
        <end position="200"/>
    </location>
</feature>
<dbReference type="Proteomes" id="UP000290365">
    <property type="component" value="Chromosome"/>
</dbReference>
<dbReference type="InterPro" id="IPR042070">
    <property type="entry name" value="PucR_C-HTH_sf"/>
</dbReference>
<feature type="domain" description="PucR C-terminal helix-turn-helix" evidence="3">
    <location>
        <begin position="419"/>
        <end position="477"/>
    </location>
</feature>
<dbReference type="RefSeq" id="WP_129894238.1">
    <property type="nucleotide sequence ID" value="NZ_CP035758.1"/>
</dbReference>
<evidence type="ECO:0000313" key="6">
    <source>
        <dbReference type="Proteomes" id="UP000290365"/>
    </source>
</evidence>
<evidence type="ECO:0000259" key="4">
    <source>
        <dbReference type="Pfam" id="PF17853"/>
    </source>
</evidence>
<dbReference type="InterPro" id="IPR003018">
    <property type="entry name" value="GAF"/>
</dbReference>
<gene>
    <name evidence="5" type="ORF">EPA93_47325</name>
</gene>
<dbReference type="Gene3D" id="1.10.10.2840">
    <property type="entry name" value="PucR C-terminal helix-turn-helix domain"/>
    <property type="match status" value="1"/>
</dbReference>
<name>A0A4P6K5A8_KTERU</name>
<proteinExistence type="inferred from homology"/>
<dbReference type="EMBL" id="CP035758">
    <property type="protein sequence ID" value="QBD83172.1"/>
    <property type="molecule type" value="Genomic_DNA"/>
</dbReference>
<evidence type="ECO:0000259" key="3">
    <source>
        <dbReference type="Pfam" id="PF13556"/>
    </source>
</evidence>
<dbReference type="InterPro" id="IPR025736">
    <property type="entry name" value="PucR_C-HTH_dom"/>
</dbReference>
<evidence type="ECO:0000256" key="1">
    <source>
        <dbReference type="ARBA" id="ARBA00006754"/>
    </source>
</evidence>
<reference evidence="5 6" key="1">
    <citation type="submission" date="2019-01" db="EMBL/GenBank/DDBJ databases">
        <title>Ktedonosporobacter rubrisoli SCAWS-G2.</title>
        <authorList>
            <person name="Huang Y."/>
            <person name="Yan B."/>
        </authorList>
    </citation>
    <scope>NUCLEOTIDE SEQUENCE [LARGE SCALE GENOMIC DNA]</scope>
    <source>
        <strain evidence="5 6">SCAWS-G2</strain>
    </source>
</reference>
<dbReference type="InterPro" id="IPR051448">
    <property type="entry name" value="CdaR-like_regulators"/>
</dbReference>
<dbReference type="InterPro" id="IPR029016">
    <property type="entry name" value="GAF-like_dom_sf"/>
</dbReference>
<evidence type="ECO:0000259" key="2">
    <source>
        <dbReference type="Pfam" id="PF01590"/>
    </source>
</evidence>
<keyword evidence="6" id="KW-1185">Reference proteome</keyword>
<organism evidence="5 6">
    <name type="scientific">Ktedonosporobacter rubrisoli</name>
    <dbReference type="NCBI Taxonomy" id="2509675"/>
    <lineage>
        <taxon>Bacteria</taxon>
        <taxon>Bacillati</taxon>
        <taxon>Chloroflexota</taxon>
        <taxon>Ktedonobacteria</taxon>
        <taxon>Ktedonobacterales</taxon>
        <taxon>Ktedonosporobacteraceae</taxon>
        <taxon>Ktedonosporobacter</taxon>
    </lineage>
</organism>
<comment type="similarity">
    <text evidence="1">Belongs to the CdaR family.</text>
</comment>
<sequence>MSIRVFTLDQVRKEQIESQASREDAGQLIHAAHGVAPSLSPTSQAQLHEVLRYLVTTLTLPLPLKEMLHELAALIGQAVSADLCAIFLKEPAEEMLSLYTSAPDLSAGNVAGQTLRIAPAVWKHLHSCNLRGQLPSLNTQEMAALNPLQNVQYEALVAVPLIAGTEQIGLINCYANKQLYYRDDDQLMLTTIANQTALAIKHRRCVEEGVFTQKALLKAFIKDLFEGCLEGDESLQRRAYLLGYDLSKPHLIGLIGLSDGEEASAQGTVKEKAEQLVLYESVVEQIKQAIQTYCPGSLIDEHNNLLTCLLGLHNQTEAALDSWLNQLIGQIHAERHIKAFIGVSNACNTLDDYRRGYAEAQEALEVGQCLNHNGSCIHFKDLGVYRYIFKFAHTNGLRDQYQNQIEALVEHDLRKKTNLLDTLEIYLEYGGNIAKAASSLNLHRNTLLQRLERIQKLCGLDLEERQDRLALHVALKICRLQVHCKHMGPGNIT</sequence>
<dbReference type="PANTHER" id="PTHR33744">
    <property type="entry name" value="CARBOHYDRATE DIACID REGULATOR"/>
    <property type="match status" value="1"/>
</dbReference>
<dbReference type="KEGG" id="kbs:EPA93_47325"/>
<protein>
    <submittedName>
        <fullName evidence="5">GAF domain-containing protein</fullName>
    </submittedName>
</protein>
<accession>A0A4P6K5A8</accession>
<dbReference type="AlphaFoldDB" id="A0A4P6K5A8"/>
<dbReference type="Pfam" id="PF17853">
    <property type="entry name" value="GGDEF_2"/>
    <property type="match status" value="1"/>
</dbReference>
<dbReference type="Gene3D" id="3.30.450.40">
    <property type="match status" value="1"/>
</dbReference>
<dbReference type="Pfam" id="PF13556">
    <property type="entry name" value="HTH_30"/>
    <property type="match status" value="1"/>
</dbReference>
<dbReference type="Pfam" id="PF01590">
    <property type="entry name" value="GAF"/>
    <property type="match status" value="1"/>
</dbReference>
<dbReference type="SUPFAM" id="SSF55781">
    <property type="entry name" value="GAF domain-like"/>
    <property type="match status" value="1"/>
</dbReference>
<dbReference type="InterPro" id="IPR041522">
    <property type="entry name" value="CdaR_GGDEF"/>
</dbReference>
<dbReference type="PANTHER" id="PTHR33744:SF1">
    <property type="entry name" value="DNA-BINDING TRANSCRIPTIONAL ACTIVATOR ADER"/>
    <property type="match status" value="1"/>
</dbReference>